<dbReference type="Proteomes" id="UP001264104">
    <property type="component" value="Segment"/>
</dbReference>
<dbReference type="Pfam" id="PF04528">
    <property type="entry name" value="Adeno_E4_34"/>
    <property type="match status" value="1"/>
</dbReference>
<evidence type="ECO:0000256" key="2">
    <source>
        <dbReference type="ARBA" id="ARBA00004192"/>
    </source>
</evidence>
<evidence type="ECO:0000256" key="3">
    <source>
        <dbReference type="ARBA" id="ARBA00006872"/>
    </source>
</evidence>
<sequence length="269" mass="30884">MEDDAPRQLGLYDCALVRLTMLGQCHNVPSGAYFEHFGYFPIPLKCLLSDVDRRVLRLPCDCCIFGRCDVGYFISGNATWRVYCCGQQAGQSLQGLCRSSVLLEIFKMCVEGTGFDSLFPFYRKELSKLSTRYLYYVGSVYVNRVHLLYFTNYIGVNNSFVKSVSSFAWGDVYIGSGLDDKCVIIPCYDCAELGEAAVSRCLQKVKEMMMCYLSCLPSDYHYRCGLFRERDKLIQRVAAGEPVLRRVFDAWLFQTNGRRVRPRRSFYFP</sequence>
<evidence type="ECO:0000313" key="10">
    <source>
        <dbReference type="Proteomes" id="UP001264104"/>
    </source>
</evidence>
<keyword evidence="6" id="KW-1035">Host cytoplasm</keyword>
<dbReference type="GO" id="GO:0030430">
    <property type="term" value="C:host cell cytoplasm"/>
    <property type="evidence" value="ECO:0007669"/>
    <property type="project" value="UniProtKB-SubCell"/>
</dbReference>
<evidence type="ECO:0000256" key="8">
    <source>
        <dbReference type="ARBA" id="ARBA00044760"/>
    </source>
</evidence>
<proteinExistence type="inferred from homology"/>
<accession>A0AAE8Y3T7</accession>
<dbReference type="EMBL" id="MZ507556">
    <property type="protein sequence ID" value="UDF05980.1"/>
    <property type="molecule type" value="Genomic_DNA"/>
</dbReference>
<name>A0AAE8Y3T7_9ADEN</name>
<evidence type="ECO:0000256" key="6">
    <source>
        <dbReference type="ARBA" id="ARBA00023200"/>
    </source>
</evidence>
<keyword evidence="5" id="KW-1048">Host nucleus</keyword>
<reference evidence="9 10" key="1">
    <citation type="submission" date="2021-07" db="EMBL/GenBank/DDBJ databases">
        <title>Novel adenovirus associated with necrotizing bronchiolitis in a captive reindeer (Rangifer tarandus).</title>
        <authorList>
            <person name="Dastjerdi A."/>
            <person name="Jeckel S."/>
            <person name="Davies H."/>
            <person name="Irving J."/>
            <person name="Lounge C."/>
            <person name="Plummer C."/>
            <person name="Vidovszky M.Z."/>
            <person name="Harrach B."/>
            <person name="Chantrey J."/>
            <person name="Williams J."/>
        </authorList>
    </citation>
    <scope>NUCLEOTIDE SEQUENCE [LARGE SCALE GENOMIC DNA]</scope>
    <source>
        <strain evidence="9 10">UK_2021</strain>
    </source>
</reference>
<evidence type="ECO:0000256" key="7">
    <source>
        <dbReference type="ARBA" id="ARBA00044723"/>
    </source>
</evidence>
<evidence type="ECO:0000256" key="4">
    <source>
        <dbReference type="ARBA" id="ARBA00022518"/>
    </source>
</evidence>
<evidence type="ECO:0000313" key="9">
    <source>
        <dbReference type="EMBL" id="UDF05980.1"/>
    </source>
</evidence>
<keyword evidence="10" id="KW-1185">Reference proteome</keyword>
<protein>
    <submittedName>
        <fullName evidence="9">ORF3</fullName>
    </submittedName>
</protein>
<comment type="subunit">
    <text evidence="8">Interacts with E1B-55k.</text>
</comment>
<comment type="subcellular location">
    <subcellularLocation>
        <location evidence="2">Host cytoplasm</location>
    </subcellularLocation>
    <subcellularLocation>
        <location evidence="1">Host nucleus</location>
    </subcellularLocation>
</comment>
<evidence type="ECO:0000256" key="1">
    <source>
        <dbReference type="ARBA" id="ARBA00004147"/>
    </source>
</evidence>
<organism evidence="9 10">
    <name type="scientific">reindeer adenovirus 1</name>
    <dbReference type="NCBI Taxonomy" id="2885353"/>
    <lineage>
        <taxon>Viruses</taxon>
        <taxon>Varidnaviria</taxon>
        <taxon>Bamfordvirae</taxon>
        <taxon>Preplasmiviricota</taxon>
        <taxon>Polisuviricotina</taxon>
        <taxon>Pharingeaviricetes</taxon>
        <taxon>Rowavirales</taxon>
        <taxon>Adenoviridae</taxon>
        <taxon>Mastadenovirus</taxon>
        <taxon>Mastadenovirus tarandri</taxon>
    </lineage>
</organism>
<comment type="similarity">
    <text evidence="3">Belongs to the adenoviridae E4 30 to 34 kDa protein family.</text>
</comment>
<keyword evidence="4" id="KW-0244">Early protein</keyword>
<dbReference type="GO" id="GO:0042025">
    <property type="term" value="C:host cell nucleus"/>
    <property type="evidence" value="ECO:0007669"/>
    <property type="project" value="UniProtKB-SubCell"/>
</dbReference>
<comment type="function">
    <text evidence="7">Plays a major role to prevent cellular inhibition of viral genome replication by nuclear bodies. Assembles an SCF-like E3 ubiquitin ligase complex based on the cellular proteins ELOB, ELOC, CUL5 and RBX1, in cooperation with viral E1B-55K. This viral RING-type ligase ubiquitinates cellular substrates prior to proteasomal degradation: p53/TP53, LIG4, MRE11-RAD50-NBS1 (MRN) complex, ITGA3, DAXX and BLM.</text>
</comment>
<dbReference type="InterPro" id="IPR007615">
    <property type="entry name" value="Adenovirus_E4_30/34"/>
</dbReference>
<evidence type="ECO:0000256" key="5">
    <source>
        <dbReference type="ARBA" id="ARBA00022562"/>
    </source>
</evidence>